<dbReference type="EMBL" id="FPBV01000009">
    <property type="protein sequence ID" value="SFU83259.1"/>
    <property type="molecule type" value="Genomic_DNA"/>
</dbReference>
<dbReference type="Pfam" id="PF07876">
    <property type="entry name" value="Dabb"/>
    <property type="match status" value="1"/>
</dbReference>
<dbReference type="Gene3D" id="3.30.70.100">
    <property type="match status" value="1"/>
</dbReference>
<evidence type="ECO:0000259" key="1">
    <source>
        <dbReference type="PROSITE" id="PS51502"/>
    </source>
</evidence>
<protein>
    <submittedName>
        <fullName evidence="2">Stress responsive A/B Barrel Domain</fullName>
    </submittedName>
</protein>
<dbReference type="PANTHER" id="PTHR37832:SF1">
    <property type="entry name" value="STRESS-RESPONSE A_B BARREL DOMAIN-CONTAINING PROTEIN"/>
    <property type="match status" value="1"/>
</dbReference>
<dbReference type="eggNOG" id="ENOG5032YE5">
    <property type="taxonomic scope" value="Bacteria"/>
</dbReference>
<gene>
    <name evidence="2" type="ORF">SAMN05421543_109136</name>
</gene>
<dbReference type="OrthoDB" id="9808130at2"/>
<dbReference type="InterPro" id="IPR013097">
    <property type="entry name" value="Dabb"/>
</dbReference>
<evidence type="ECO:0000313" key="3">
    <source>
        <dbReference type="Proteomes" id="UP000183508"/>
    </source>
</evidence>
<name>A0A1I7JDJ4_9BACL</name>
<dbReference type="PANTHER" id="PTHR37832">
    <property type="entry name" value="BLL2683 PROTEIN"/>
    <property type="match status" value="1"/>
</dbReference>
<dbReference type="SUPFAM" id="SSF54909">
    <property type="entry name" value="Dimeric alpha+beta barrel"/>
    <property type="match status" value="1"/>
</dbReference>
<dbReference type="PROSITE" id="PS51502">
    <property type="entry name" value="S_R_A_B_BARREL"/>
    <property type="match status" value="1"/>
</dbReference>
<accession>A0A1I7JDJ4</accession>
<keyword evidence="3" id="KW-1185">Reference proteome</keyword>
<reference evidence="3" key="1">
    <citation type="submission" date="2016-10" db="EMBL/GenBank/DDBJ databases">
        <authorList>
            <person name="Varghese N."/>
        </authorList>
    </citation>
    <scope>NUCLEOTIDE SEQUENCE [LARGE SCALE GENOMIC DNA]</scope>
    <source>
        <strain evidence="3">DSM 17980</strain>
    </source>
</reference>
<proteinExistence type="predicted"/>
<feature type="domain" description="Stress-response A/B barrel" evidence="1">
    <location>
        <begin position="2"/>
        <end position="93"/>
    </location>
</feature>
<dbReference type="AlphaFoldDB" id="A0A1I7JDJ4"/>
<dbReference type="InterPro" id="IPR011008">
    <property type="entry name" value="Dimeric_a/b-barrel"/>
</dbReference>
<evidence type="ECO:0000313" key="2">
    <source>
        <dbReference type="EMBL" id="SFU83259.1"/>
    </source>
</evidence>
<dbReference type="Proteomes" id="UP000183508">
    <property type="component" value="Unassembled WGS sequence"/>
</dbReference>
<dbReference type="STRING" id="392015.SAMN05421543_109136"/>
<sequence>MFTHIVFFKLKDPRPETAERLRRLILDMQGKIPELKSIEAGVDVLHEARSYDLALIARFDSLADMQAYQVHPVHQALLSELKGEVAGSAAVDFES</sequence>
<dbReference type="RefSeq" id="WP_074952247.1">
    <property type="nucleotide sequence ID" value="NZ_FPBV01000009.1"/>
</dbReference>
<organism evidence="2 3">
    <name type="scientific">Alicyclobacillus macrosporangiidus</name>
    <dbReference type="NCBI Taxonomy" id="392015"/>
    <lineage>
        <taxon>Bacteria</taxon>
        <taxon>Bacillati</taxon>
        <taxon>Bacillota</taxon>
        <taxon>Bacilli</taxon>
        <taxon>Bacillales</taxon>
        <taxon>Alicyclobacillaceae</taxon>
        <taxon>Alicyclobacillus</taxon>
    </lineage>
</organism>
<dbReference type="SMART" id="SM00886">
    <property type="entry name" value="Dabb"/>
    <property type="match status" value="1"/>
</dbReference>